<feature type="non-terminal residue" evidence="2">
    <location>
        <position position="113"/>
    </location>
</feature>
<evidence type="ECO:0000313" key="2">
    <source>
        <dbReference type="EMBL" id="KAJ7721802.1"/>
    </source>
</evidence>
<dbReference type="AlphaFoldDB" id="A0AAD7HIZ6"/>
<feature type="chain" id="PRO_5042072994" evidence="1">
    <location>
        <begin position="20"/>
        <end position="113"/>
    </location>
</feature>
<dbReference type="EMBL" id="JARKIB010000226">
    <property type="protein sequence ID" value="KAJ7721802.1"/>
    <property type="molecule type" value="Genomic_DNA"/>
</dbReference>
<sequence length="113" mass="12295">MSAVLFHCLLPLPLTFPLALPPPALLPVLCHDSPPWTACTVSNVNDWIQSQVGKKLNVRSVRKGLSDKPCHVPGTAPTKDTRGPNYSKFLLHFDLSVQRAISKVPGGRMGTNE</sequence>
<dbReference type="Proteomes" id="UP001215598">
    <property type="component" value="Unassembled WGS sequence"/>
</dbReference>
<evidence type="ECO:0000313" key="3">
    <source>
        <dbReference type="Proteomes" id="UP001215598"/>
    </source>
</evidence>
<name>A0AAD7HIZ6_9AGAR</name>
<feature type="non-terminal residue" evidence="2">
    <location>
        <position position="1"/>
    </location>
</feature>
<keyword evidence="1" id="KW-0732">Signal</keyword>
<protein>
    <submittedName>
        <fullName evidence="2">Uncharacterized protein</fullName>
    </submittedName>
</protein>
<accession>A0AAD7HIZ6</accession>
<reference evidence="2" key="1">
    <citation type="submission" date="2023-03" db="EMBL/GenBank/DDBJ databases">
        <title>Massive genome expansion in bonnet fungi (Mycena s.s.) driven by repeated elements and novel gene families across ecological guilds.</title>
        <authorList>
            <consortium name="Lawrence Berkeley National Laboratory"/>
            <person name="Harder C.B."/>
            <person name="Miyauchi S."/>
            <person name="Viragh M."/>
            <person name="Kuo A."/>
            <person name="Thoen E."/>
            <person name="Andreopoulos B."/>
            <person name="Lu D."/>
            <person name="Skrede I."/>
            <person name="Drula E."/>
            <person name="Henrissat B."/>
            <person name="Morin E."/>
            <person name="Kohler A."/>
            <person name="Barry K."/>
            <person name="LaButti K."/>
            <person name="Morin E."/>
            <person name="Salamov A."/>
            <person name="Lipzen A."/>
            <person name="Mereny Z."/>
            <person name="Hegedus B."/>
            <person name="Baldrian P."/>
            <person name="Stursova M."/>
            <person name="Weitz H."/>
            <person name="Taylor A."/>
            <person name="Grigoriev I.V."/>
            <person name="Nagy L.G."/>
            <person name="Martin F."/>
            <person name="Kauserud H."/>
        </authorList>
    </citation>
    <scope>NUCLEOTIDE SEQUENCE</scope>
    <source>
        <strain evidence="2">CBHHK182m</strain>
    </source>
</reference>
<organism evidence="2 3">
    <name type="scientific">Mycena metata</name>
    <dbReference type="NCBI Taxonomy" id="1033252"/>
    <lineage>
        <taxon>Eukaryota</taxon>
        <taxon>Fungi</taxon>
        <taxon>Dikarya</taxon>
        <taxon>Basidiomycota</taxon>
        <taxon>Agaricomycotina</taxon>
        <taxon>Agaricomycetes</taxon>
        <taxon>Agaricomycetidae</taxon>
        <taxon>Agaricales</taxon>
        <taxon>Marasmiineae</taxon>
        <taxon>Mycenaceae</taxon>
        <taxon>Mycena</taxon>
    </lineage>
</organism>
<keyword evidence="3" id="KW-1185">Reference proteome</keyword>
<gene>
    <name evidence="2" type="ORF">B0H16DRAFT_1601975</name>
</gene>
<feature type="signal peptide" evidence="1">
    <location>
        <begin position="1"/>
        <end position="19"/>
    </location>
</feature>
<proteinExistence type="predicted"/>
<evidence type="ECO:0000256" key="1">
    <source>
        <dbReference type="SAM" id="SignalP"/>
    </source>
</evidence>
<comment type="caution">
    <text evidence="2">The sequence shown here is derived from an EMBL/GenBank/DDBJ whole genome shotgun (WGS) entry which is preliminary data.</text>
</comment>